<dbReference type="EMBL" id="MAUJ01000001">
    <property type="protein sequence ID" value="OCQ23659.1"/>
    <property type="molecule type" value="Genomic_DNA"/>
</dbReference>
<dbReference type="InterPro" id="IPR036086">
    <property type="entry name" value="ParB/Sulfiredoxin_sf"/>
</dbReference>
<dbReference type="AlphaFoldDB" id="A0A1C0TWH4"/>
<name>A0A1C0TWH4_9GAMM</name>
<evidence type="ECO:0000313" key="1">
    <source>
        <dbReference type="EMBL" id="OCQ23659.1"/>
    </source>
</evidence>
<protein>
    <recommendedName>
        <fullName evidence="3">ParB/Sulfiredoxin domain-containing protein</fullName>
    </recommendedName>
</protein>
<dbReference type="RefSeq" id="WP_065789673.1">
    <property type="nucleotide sequence ID" value="NZ_MAUJ01000001.1"/>
</dbReference>
<comment type="caution">
    <text evidence="1">The sequence shown here is derived from an EMBL/GenBank/DDBJ whole genome shotgun (WGS) entry which is preliminary data.</text>
</comment>
<proteinExistence type="predicted"/>
<organism evidence="1 2">
    <name type="scientific">Pseudoalteromonas luteoviolacea</name>
    <dbReference type="NCBI Taxonomy" id="43657"/>
    <lineage>
        <taxon>Bacteria</taxon>
        <taxon>Pseudomonadati</taxon>
        <taxon>Pseudomonadota</taxon>
        <taxon>Gammaproteobacteria</taxon>
        <taxon>Alteromonadales</taxon>
        <taxon>Pseudoalteromonadaceae</taxon>
        <taxon>Pseudoalteromonas</taxon>
    </lineage>
</organism>
<evidence type="ECO:0000313" key="2">
    <source>
        <dbReference type="Proteomes" id="UP000093366"/>
    </source>
</evidence>
<dbReference type="Proteomes" id="UP000093366">
    <property type="component" value="Unassembled WGS sequence"/>
</dbReference>
<gene>
    <name evidence="1" type="ORF">A7985_06875</name>
</gene>
<reference evidence="2" key="1">
    <citation type="submission" date="2016-07" db="EMBL/GenBank/DDBJ databases">
        <authorList>
            <person name="Florea S."/>
            <person name="Webb J.S."/>
            <person name="Jaromczyk J."/>
            <person name="Schardl C.L."/>
        </authorList>
    </citation>
    <scope>NUCLEOTIDE SEQUENCE [LARGE SCALE GENOMIC DNA]</scope>
    <source>
        <strain evidence="2">IPB1</strain>
    </source>
</reference>
<sequence length="77" mass="8685">MRQDGYVFDGIDVVEDNGQRYIIDGHHRAAARRTRTNVNVNIVDDVANHPSNFNSVKEVVESAEPVGLDSLKPPRRR</sequence>
<dbReference type="SUPFAM" id="SSF110849">
    <property type="entry name" value="ParB/Sulfiredoxin"/>
    <property type="match status" value="1"/>
</dbReference>
<accession>A0A1C0TWH4</accession>
<evidence type="ECO:0008006" key="3">
    <source>
        <dbReference type="Google" id="ProtNLM"/>
    </source>
</evidence>